<reference evidence="1" key="1">
    <citation type="submission" date="2022-08" db="EMBL/GenBank/DDBJ databases">
        <title>Genome Sequence of Fusarium decemcellulare.</title>
        <authorList>
            <person name="Buettner E."/>
        </authorList>
    </citation>
    <scope>NUCLEOTIDE SEQUENCE</scope>
    <source>
        <strain evidence="1">Babe19</strain>
    </source>
</reference>
<evidence type="ECO:0000313" key="1">
    <source>
        <dbReference type="EMBL" id="KAJ3517655.1"/>
    </source>
</evidence>
<comment type="caution">
    <text evidence="1">The sequence shown here is derived from an EMBL/GenBank/DDBJ whole genome shotgun (WGS) entry which is preliminary data.</text>
</comment>
<organism evidence="1 2">
    <name type="scientific">Fusarium decemcellulare</name>
    <dbReference type="NCBI Taxonomy" id="57161"/>
    <lineage>
        <taxon>Eukaryota</taxon>
        <taxon>Fungi</taxon>
        <taxon>Dikarya</taxon>
        <taxon>Ascomycota</taxon>
        <taxon>Pezizomycotina</taxon>
        <taxon>Sordariomycetes</taxon>
        <taxon>Hypocreomycetidae</taxon>
        <taxon>Hypocreales</taxon>
        <taxon>Nectriaceae</taxon>
        <taxon>Fusarium</taxon>
        <taxon>Fusarium decemcellulare species complex</taxon>
    </lineage>
</organism>
<gene>
    <name evidence="1" type="ORF">NM208_g14675</name>
</gene>
<sequence>MADTAPVANAPWLVDVGIFAAYFAGNNVYLYSTSNKTALLPQSHQTGGTRGPPSQFHEPKAYDKTGCKQPNRLADSESLLQAQAQYSPSFGVLGRKPIIASESRLFRLLALVCTAPVWRSFFSSASYPACE</sequence>
<name>A0ACC1RJE6_9HYPO</name>
<dbReference type="EMBL" id="JANRMS010003549">
    <property type="protein sequence ID" value="KAJ3517655.1"/>
    <property type="molecule type" value="Genomic_DNA"/>
</dbReference>
<evidence type="ECO:0000313" key="2">
    <source>
        <dbReference type="Proteomes" id="UP001148629"/>
    </source>
</evidence>
<protein>
    <submittedName>
        <fullName evidence="1">Uncharacterized protein</fullName>
    </submittedName>
</protein>
<proteinExistence type="predicted"/>
<accession>A0ACC1RJE6</accession>
<dbReference type="Proteomes" id="UP001148629">
    <property type="component" value="Unassembled WGS sequence"/>
</dbReference>
<keyword evidence="2" id="KW-1185">Reference proteome</keyword>